<dbReference type="SUPFAM" id="SSF46785">
    <property type="entry name" value="Winged helix' DNA-binding domain"/>
    <property type="match status" value="1"/>
</dbReference>
<organism evidence="6 7">
    <name type="scientific">Acinetobacter oleivorans (strain JCM 16667 / KCTC 23045 / DR1)</name>
    <dbReference type="NCBI Taxonomy" id="436717"/>
    <lineage>
        <taxon>Bacteria</taxon>
        <taxon>Pseudomonadati</taxon>
        <taxon>Pseudomonadota</taxon>
        <taxon>Gammaproteobacteria</taxon>
        <taxon>Moraxellales</taxon>
        <taxon>Moraxellaceae</taxon>
        <taxon>Acinetobacter</taxon>
    </lineage>
</organism>
<dbReference type="GO" id="GO:0000976">
    <property type="term" value="F:transcription cis-regulatory region binding"/>
    <property type="evidence" value="ECO:0007669"/>
    <property type="project" value="TreeGrafter"/>
</dbReference>
<dbReference type="Pfam" id="PF00126">
    <property type="entry name" value="HTH_1"/>
    <property type="match status" value="1"/>
</dbReference>
<dbReference type="InterPro" id="IPR036388">
    <property type="entry name" value="WH-like_DNA-bd_sf"/>
</dbReference>
<evidence type="ECO:0000313" key="6">
    <source>
        <dbReference type="EMBL" id="ADI91123.1"/>
    </source>
</evidence>
<dbReference type="GeneID" id="9382656"/>
<dbReference type="Pfam" id="PF03466">
    <property type="entry name" value="LysR_substrate"/>
    <property type="match status" value="1"/>
</dbReference>
<dbReference type="Gene3D" id="3.40.190.290">
    <property type="match status" value="1"/>
</dbReference>
<evidence type="ECO:0000256" key="1">
    <source>
        <dbReference type="ARBA" id="ARBA00009437"/>
    </source>
</evidence>
<dbReference type="SUPFAM" id="SSF53850">
    <property type="entry name" value="Periplasmic binding protein-like II"/>
    <property type="match status" value="1"/>
</dbReference>
<dbReference type="EMBL" id="CP002080">
    <property type="protein sequence ID" value="ADI91123.1"/>
    <property type="molecule type" value="Genomic_DNA"/>
</dbReference>
<protein>
    <submittedName>
        <fullName evidence="6">Transcriptional regulator</fullName>
    </submittedName>
</protein>
<reference evidence="6 7" key="1">
    <citation type="journal article" date="2010" name="J. Bacteriol.">
        <title>Complete genome sequence of the diesel-degrading Acinetobacter sp. strain DR1.</title>
        <authorList>
            <person name="Jung J."/>
            <person name="Baek J.H."/>
            <person name="Park W."/>
        </authorList>
    </citation>
    <scope>NUCLEOTIDE SEQUENCE [LARGE SCALE GENOMIC DNA]</scope>
    <source>
        <strain evidence="7">JCM 16667 / KCTC 23045 / DR1</strain>
    </source>
</reference>
<evidence type="ECO:0000256" key="4">
    <source>
        <dbReference type="ARBA" id="ARBA00023163"/>
    </source>
</evidence>
<dbReference type="KEGG" id="acd:AOLE_11170"/>
<dbReference type="CDD" id="cd05466">
    <property type="entry name" value="PBP2_LTTR_substrate"/>
    <property type="match status" value="1"/>
</dbReference>
<dbReference type="InterPro" id="IPR000847">
    <property type="entry name" value="LysR_HTH_N"/>
</dbReference>
<accession>A0AAN0UDH3</accession>
<dbReference type="InterPro" id="IPR005119">
    <property type="entry name" value="LysR_subst-bd"/>
</dbReference>
<dbReference type="Proteomes" id="UP000000392">
    <property type="component" value="Chromosome"/>
</dbReference>
<keyword evidence="2" id="KW-0805">Transcription regulation</keyword>
<name>A0AAN0UDH3_ACISD</name>
<comment type="similarity">
    <text evidence="1">Belongs to the LysR transcriptional regulatory family.</text>
</comment>
<feature type="domain" description="HTH lysR-type" evidence="5">
    <location>
        <begin position="1"/>
        <end position="60"/>
    </location>
</feature>
<dbReference type="RefSeq" id="WP_013198130.1">
    <property type="nucleotide sequence ID" value="NC_014259.1"/>
</dbReference>
<keyword evidence="3" id="KW-0238">DNA-binding</keyword>
<gene>
    <name evidence="6" type="ordered locus">AOLE_11170</name>
</gene>
<sequence length="294" mass="32916">MNFNSENIELFITVLDTGSFSAAARKLNRVPSAVSMAVANLEAELGYTLFERTPRKVIPTPTALALEPQARIISEQLRLFSTHAHELSLGLESKLRIGVVSDVNTKLLFSSIKKLADKFPLLNIEVITAPQDDILNLLYREEISLCLAGSDLNIKMRENLQLVMTETVVATISSSHTLLQEKTKHFSIEELINIRQIVVASSDHEMTDSRSIIGAMYWKTNSLQTAINMVEAGLGWGNFPLSLVQEKISQGHLVLLDFKNTKNHLPLSIYLIWLQDRPLSKAARELIQIIQENL</sequence>
<evidence type="ECO:0000259" key="5">
    <source>
        <dbReference type="PROSITE" id="PS50931"/>
    </source>
</evidence>
<keyword evidence="4" id="KW-0804">Transcription</keyword>
<evidence type="ECO:0000313" key="7">
    <source>
        <dbReference type="Proteomes" id="UP000000392"/>
    </source>
</evidence>
<proteinExistence type="inferred from homology"/>
<dbReference type="Gene3D" id="1.10.10.10">
    <property type="entry name" value="Winged helix-like DNA-binding domain superfamily/Winged helix DNA-binding domain"/>
    <property type="match status" value="1"/>
</dbReference>
<evidence type="ECO:0000256" key="3">
    <source>
        <dbReference type="ARBA" id="ARBA00023125"/>
    </source>
</evidence>
<dbReference type="InterPro" id="IPR036390">
    <property type="entry name" value="WH_DNA-bd_sf"/>
</dbReference>
<dbReference type="PROSITE" id="PS50931">
    <property type="entry name" value="HTH_LYSR"/>
    <property type="match status" value="1"/>
</dbReference>
<dbReference type="PANTHER" id="PTHR30126">
    <property type="entry name" value="HTH-TYPE TRANSCRIPTIONAL REGULATOR"/>
    <property type="match status" value="1"/>
</dbReference>
<evidence type="ECO:0000256" key="2">
    <source>
        <dbReference type="ARBA" id="ARBA00023015"/>
    </source>
</evidence>
<dbReference type="AlphaFoldDB" id="A0AAN0UDH3"/>
<dbReference type="PANTHER" id="PTHR30126:SF91">
    <property type="entry name" value="LYSR FAMILY TRANSCRIPTIONAL REGULATOR"/>
    <property type="match status" value="1"/>
</dbReference>
<dbReference type="GO" id="GO:0003700">
    <property type="term" value="F:DNA-binding transcription factor activity"/>
    <property type="evidence" value="ECO:0007669"/>
    <property type="project" value="InterPro"/>
</dbReference>